<evidence type="ECO:0000313" key="2">
    <source>
        <dbReference type="Proteomes" id="UP000663824"/>
    </source>
</evidence>
<gene>
    <name evidence="1" type="ORF">MBJ925_LOCUS18161</name>
</gene>
<dbReference type="Proteomes" id="UP000663824">
    <property type="component" value="Unassembled WGS sequence"/>
</dbReference>
<reference evidence="1" key="1">
    <citation type="submission" date="2021-02" db="EMBL/GenBank/DDBJ databases">
        <authorList>
            <person name="Nowell W R."/>
        </authorList>
    </citation>
    <scope>NUCLEOTIDE SEQUENCE</scope>
</reference>
<protein>
    <submittedName>
        <fullName evidence="1">Uncharacterized protein</fullName>
    </submittedName>
</protein>
<proteinExistence type="predicted"/>
<evidence type="ECO:0000313" key="1">
    <source>
        <dbReference type="EMBL" id="CAF2079159.1"/>
    </source>
</evidence>
<accession>A0A816S0U7</accession>
<dbReference type="AlphaFoldDB" id="A0A816S0U7"/>
<name>A0A816S0U7_9BILA</name>
<organism evidence="1 2">
    <name type="scientific">Rotaria magnacalcarata</name>
    <dbReference type="NCBI Taxonomy" id="392030"/>
    <lineage>
        <taxon>Eukaryota</taxon>
        <taxon>Metazoa</taxon>
        <taxon>Spiralia</taxon>
        <taxon>Gnathifera</taxon>
        <taxon>Rotifera</taxon>
        <taxon>Eurotatoria</taxon>
        <taxon>Bdelloidea</taxon>
        <taxon>Philodinida</taxon>
        <taxon>Philodinidae</taxon>
        <taxon>Rotaria</taxon>
    </lineage>
</organism>
<dbReference type="EMBL" id="CAJNRE010009083">
    <property type="protein sequence ID" value="CAF2079159.1"/>
    <property type="molecule type" value="Genomic_DNA"/>
</dbReference>
<comment type="caution">
    <text evidence="1">The sequence shown here is derived from an EMBL/GenBank/DDBJ whole genome shotgun (WGS) entry which is preliminary data.</text>
</comment>
<sequence length="44" mass="4944">SMSFDKRLRCDRINNPLCEKIRSAGADVTGMHKTSNAQQFKCGK</sequence>
<feature type="non-terminal residue" evidence="1">
    <location>
        <position position="1"/>
    </location>
</feature>